<feature type="region of interest" description="Disordered" evidence="1">
    <location>
        <begin position="429"/>
        <end position="451"/>
    </location>
</feature>
<feature type="compositionally biased region" description="Low complexity" evidence="1">
    <location>
        <begin position="492"/>
        <end position="501"/>
    </location>
</feature>
<feature type="compositionally biased region" description="Gly residues" evidence="1">
    <location>
        <begin position="476"/>
        <end position="486"/>
    </location>
</feature>
<sequence length="501" mass="53861">MHSLANPIPTSRRLGLSSSNKHCKLLGLNNSFLCRRSRTPSAAETLGPSVDNLHNVQRLSLTQSLELDGAAPEGHPDSTVFSNALNRLAKLARGMPWEARREVLAESSFVKLLEKLQGQVDAGRLNAFQLSTSLYSCAALQVPLVALSSSSSSSSGISRLLPALESAMQSRLADFNDRDVSSALYAYAQLKLRDASFDFDALGSQGVANSIWAAAKLELHDTALLKKGCEWVAANAGRCKVQEVMNVLWAAGVGCYRPAVLQKLTKHIASQAQALKPADVASLFHVLGLFSFDLAGQLQQQQQAALLARAQQLLPQMKPSEAASLYWGMGMARFVHCELFVELTETLGKLAQQQLAAQAALEQQGVDWQQQQQRQRPGQQQQQQGDGQVAEWKACPKAARLRLFAEVLRRAGVNPQERLVAAAEKAWQAGRMDKGSGRGGSRGALQQQGGDGLGMVGASGIRASEADLLMQDRGEAVGGWASGGRGTRSRARSSGGSSRRR</sequence>
<name>A0ABY8U5Y0_TETOB</name>
<evidence type="ECO:0000313" key="3">
    <source>
        <dbReference type="Proteomes" id="UP001244341"/>
    </source>
</evidence>
<feature type="region of interest" description="Disordered" evidence="1">
    <location>
        <begin position="476"/>
        <end position="501"/>
    </location>
</feature>
<evidence type="ECO:0000256" key="1">
    <source>
        <dbReference type="SAM" id="MobiDB-lite"/>
    </source>
</evidence>
<evidence type="ECO:0008006" key="4">
    <source>
        <dbReference type="Google" id="ProtNLM"/>
    </source>
</evidence>
<dbReference type="Proteomes" id="UP001244341">
    <property type="component" value="Chromosome 8b"/>
</dbReference>
<protein>
    <recommendedName>
        <fullName evidence="4">RAP domain-containing protein</fullName>
    </recommendedName>
</protein>
<dbReference type="EMBL" id="CP126215">
    <property type="protein sequence ID" value="WIA16873.1"/>
    <property type="molecule type" value="Genomic_DNA"/>
</dbReference>
<proteinExistence type="predicted"/>
<organism evidence="2 3">
    <name type="scientific">Tetradesmus obliquus</name>
    <name type="common">Green alga</name>
    <name type="synonym">Acutodesmus obliquus</name>
    <dbReference type="NCBI Taxonomy" id="3088"/>
    <lineage>
        <taxon>Eukaryota</taxon>
        <taxon>Viridiplantae</taxon>
        <taxon>Chlorophyta</taxon>
        <taxon>core chlorophytes</taxon>
        <taxon>Chlorophyceae</taxon>
        <taxon>CS clade</taxon>
        <taxon>Sphaeropleales</taxon>
        <taxon>Scenedesmaceae</taxon>
        <taxon>Tetradesmus</taxon>
    </lineage>
</organism>
<reference evidence="2 3" key="1">
    <citation type="submission" date="2023-05" db="EMBL/GenBank/DDBJ databases">
        <title>A 100% complete, gapless, phased diploid assembly of the Scenedesmus obliquus UTEX 3031 genome.</title>
        <authorList>
            <person name="Biondi T.C."/>
            <person name="Hanschen E.R."/>
            <person name="Kwon T."/>
            <person name="Eng W."/>
            <person name="Kruse C.P.S."/>
            <person name="Koehler S.I."/>
            <person name="Kunde Y."/>
            <person name="Gleasner C.D."/>
            <person name="You Mak K.T."/>
            <person name="Polle J."/>
            <person name="Hovde B.T."/>
            <person name="Starkenburg S.R."/>
        </authorList>
    </citation>
    <scope>NUCLEOTIDE SEQUENCE [LARGE SCALE GENOMIC DNA]</scope>
    <source>
        <strain evidence="2 3">DOE0152z</strain>
    </source>
</reference>
<feature type="compositionally biased region" description="Low complexity" evidence="1">
    <location>
        <begin position="368"/>
        <end position="389"/>
    </location>
</feature>
<accession>A0ABY8U5Y0</accession>
<feature type="region of interest" description="Disordered" evidence="1">
    <location>
        <begin position="368"/>
        <end position="391"/>
    </location>
</feature>
<keyword evidence="3" id="KW-1185">Reference proteome</keyword>
<evidence type="ECO:0000313" key="2">
    <source>
        <dbReference type="EMBL" id="WIA16873.1"/>
    </source>
</evidence>
<gene>
    <name evidence="2" type="ORF">OEZ85_013804</name>
</gene>